<dbReference type="Proteomes" id="UP000322997">
    <property type="component" value="Unassembled WGS sequence"/>
</dbReference>
<reference evidence="1 2" key="1">
    <citation type="submission" date="2019-08" db="EMBL/GenBank/DDBJ databases">
        <title>Bacillus genomes from the desert of Cuatro Cienegas, Coahuila.</title>
        <authorList>
            <person name="Olmedo-Alvarez G."/>
        </authorList>
    </citation>
    <scope>NUCLEOTIDE SEQUENCE [LARGE SCALE GENOMIC DNA]</scope>
    <source>
        <strain evidence="1 2">CH108_3D</strain>
    </source>
</reference>
<proteinExistence type="predicted"/>
<sequence length="110" mass="11862">MYDQTRRSQNNLTNFEIEKGKAFRVYDLEENDVFSVSLDAIDGIGENPAVGNKVVLQAASHNLKEVAAADAERFVGRIEALENIGVTTVTGAPGMVGGVVELAVIRVEKN</sequence>
<organism evidence="1 2">
    <name type="scientific">Rossellomorea marisflavi</name>
    <dbReference type="NCBI Taxonomy" id="189381"/>
    <lineage>
        <taxon>Bacteria</taxon>
        <taxon>Bacillati</taxon>
        <taxon>Bacillota</taxon>
        <taxon>Bacilli</taxon>
        <taxon>Bacillales</taxon>
        <taxon>Bacillaceae</taxon>
        <taxon>Rossellomorea</taxon>
    </lineage>
</organism>
<name>A0A5D4S0Y3_9BACI</name>
<gene>
    <name evidence="1" type="ORF">FZC83_02345</name>
</gene>
<dbReference type="AlphaFoldDB" id="A0A5D4S0Y3"/>
<evidence type="ECO:0000313" key="2">
    <source>
        <dbReference type="Proteomes" id="UP000322997"/>
    </source>
</evidence>
<dbReference type="EMBL" id="VTEQ01000001">
    <property type="protein sequence ID" value="TYS57257.1"/>
    <property type="molecule type" value="Genomic_DNA"/>
</dbReference>
<evidence type="ECO:0000313" key="1">
    <source>
        <dbReference type="EMBL" id="TYS57257.1"/>
    </source>
</evidence>
<comment type="caution">
    <text evidence="1">The sequence shown here is derived from an EMBL/GenBank/DDBJ whole genome shotgun (WGS) entry which is preliminary data.</text>
</comment>
<protein>
    <submittedName>
        <fullName evidence="1">Uncharacterized protein</fullName>
    </submittedName>
</protein>
<accession>A0A5D4S0Y3</accession>